<dbReference type="Proteomes" id="UP000547528">
    <property type="component" value="Unassembled WGS sequence"/>
</dbReference>
<keyword evidence="3" id="KW-0804">Transcription</keyword>
<dbReference type="GO" id="GO:0003677">
    <property type="term" value="F:DNA binding"/>
    <property type="evidence" value="ECO:0007669"/>
    <property type="project" value="UniProtKB-KW"/>
</dbReference>
<gene>
    <name evidence="5" type="ORF">FHX47_000847</name>
</gene>
<organism evidence="5 6">
    <name type="scientific">Garicola koreensis</name>
    <dbReference type="NCBI Taxonomy" id="1262554"/>
    <lineage>
        <taxon>Bacteria</taxon>
        <taxon>Bacillati</taxon>
        <taxon>Actinomycetota</taxon>
        <taxon>Actinomycetes</taxon>
        <taxon>Micrococcales</taxon>
        <taxon>Micrococcaceae</taxon>
        <taxon>Garicola</taxon>
    </lineage>
</organism>
<dbReference type="AlphaFoldDB" id="A0A7W5TUU2"/>
<sequence length="124" mass="13217">MGSTATVSAPEGSPAVSPAEAACCTPTFTRVLTEAEAEPLAKVFKAVADPARIRLLSIIENEDDGEACVCHLTEPLGLSQPTVSHHLKILVEAGLLTRTKRGRWSYYAVVEPALQEFGTLLNRG</sequence>
<dbReference type="InterPro" id="IPR036388">
    <property type="entry name" value="WH-like_DNA-bd_sf"/>
</dbReference>
<dbReference type="CDD" id="cd00090">
    <property type="entry name" value="HTH_ARSR"/>
    <property type="match status" value="1"/>
</dbReference>
<dbReference type="Gene3D" id="1.10.10.10">
    <property type="entry name" value="Winged helix-like DNA-binding domain superfamily/Winged helix DNA-binding domain"/>
    <property type="match status" value="1"/>
</dbReference>
<keyword evidence="2" id="KW-0238">DNA-binding</keyword>
<dbReference type="RefSeq" id="WP_183357596.1">
    <property type="nucleotide sequence ID" value="NZ_BAABKR010000001.1"/>
</dbReference>
<proteinExistence type="predicted"/>
<dbReference type="Pfam" id="PF01022">
    <property type="entry name" value="HTH_5"/>
    <property type="match status" value="1"/>
</dbReference>
<dbReference type="PANTHER" id="PTHR33154">
    <property type="entry name" value="TRANSCRIPTIONAL REGULATOR, ARSR FAMILY"/>
    <property type="match status" value="1"/>
</dbReference>
<dbReference type="PANTHER" id="PTHR33154:SF18">
    <property type="entry name" value="ARSENICAL RESISTANCE OPERON REPRESSOR"/>
    <property type="match status" value="1"/>
</dbReference>
<dbReference type="SUPFAM" id="SSF46785">
    <property type="entry name" value="Winged helix' DNA-binding domain"/>
    <property type="match status" value="1"/>
</dbReference>
<dbReference type="PROSITE" id="PS50987">
    <property type="entry name" value="HTH_ARSR_2"/>
    <property type="match status" value="1"/>
</dbReference>
<evidence type="ECO:0000313" key="5">
    <source>
        <dbReference type="EMBL" id="MBB3667254.1"/>
    </source>
</evidence>
<evidence type="ECO:0000256" key="1">
    <source>
        <dbReference type="ARBA" id="ARBA00023015"/>
    </source>
</evidence>
<dbReference type="InterPro" id="IPR011991">
    <property type="entry name" value="ArsR-like_HTH"/>
</dbReference>
<dbReference type="InterPro" id="IPR051081">
    <property type="entry name" value="HTH_MetalResp_TranReg"/>
</dbReference>
<dbReference type="NCBIfam" id="NF033788">
    <property type="entry name" value="HTH_metalloreg"/>
    <property type="match status" value="1"/>
</dbReference>
<keyword evidence="1" id="KW-0805">Transcription regulation</keyword>
<dbReference type="InterPro" id="IPR036390">
    <property type="entry name" value="WH_DNA-bd_sf"/>
</dbReference>
<dbReference type="SMART" id="SM00418">
    <property type="entry name" value="HTH_ARSR"/>
    <property type="match status" value="1"/>
</dbReference>
<keyword evidence="6" id="KW-1185">Reference proteome</keyword>
<comment type="caution">
    <text evidence="5">The sequence shown here is derived from an EMBL/GenBank/DDBJ whole genome shotgun (WGS) entry which is preliminary data.</text>
</comment>
<evidence type="ECO:0000313" key="6">
    <source>
        <dbReference type="Proteomes" id="UP000547528"/>
    </source>
</evidence>
<reference evidence="5 6" key="1">
    <citation type="submission" date="2020-08" db="EMBL/GenBank/DDBJ databases">
        <title>Sequencing the genomes of 1000 actinobacteria strains.</title>
        <authorList>
            <person name="Klenk H.-P."/>
        </authorList>
    </citation>
    <scope>NUCLEOTIDE SEQUENCE [LARGE SCALE GENOMIC DNA]</scope>
    <source>
        <strain evidence="5 6">DSM 28238</strain>
    </source>
</reference>
<dbReference type="GO" id="GO:0003700">
    <property type="term" value="F:DNA-binding transcription factor activity"/>
    <property type="evidence" value="ECO:0007669"/>
    <property type="project" value="InterPro"/>
</dbReference>
<name>A0A7W5TUU2_9MICC</name>
<dbReference type="InterPro" id="IPR001845">
    <property type="entry name" value="HTH_ArsR_DNA-bd_dom"/>
</dbReference>
<accession>A0A7W5TUU2</accession>
<protein>
    <submittedName>
        <fullName evidence="5">ArsR family transcriptional regulator</fullName>
    </submittedName>
</protein>
<dbReference type="EMBL" id="JACIBT010000001">
    <property type="protein sequence ID" value="MBB3667254.1"/>
    <property type="molecule type" value="Genomic_DNA"/>
</dbReference>
<evidence type="ECO:0000256" key="2">
    <source>
        <dbReference type="ARBA" id="ARBA00023125"/>
    </source>
</evidence>
<evidence type="ECO:0000259" key="4">
    <source>
        <dbReference type="PROSITE" id="PS50987"/>
    </source>
</evidence>
<evidence type="ECO:0000256" key="3">
    <source>
        <dbReference type="ARBA" id="ARBA00023163"/>
    </source>
</evidence>
<dbReference type="PRINTS" id="PR00778">
    <property type="entry name" value="HTHARSR"/>
</dbReference>
<feature type="domain" description="HTH arsR-type" evidence="4">
    <location>
        <begin position="32"/>
        <end position="124"/>
    </location>
</feature>